<dbReference type="GO" id="GO:0003743">
    <property type="term" value="F:translation initiation factor activity"/>
    <property type="evidence" value="ECO:0007669"/>
    <property type="project" value="InterPro"/>
</dbReference>
<dbReference type="PROSITE" id="PS50296">
    <property type="entry name" value="SUI1"/>
    <property type="match status" value="1"/>
</dbReference>
<comment type="caution">
    <text evidence="6">The sequence shown here is derived from an EMBL/GenBank/DDBJ whole genome shotgun (WGS) entry which is preliminary data.</text>
</comment>
<dbReference type="InterPro" id="IPR039757">
    <property type="entry name" value="EIF2D"/>
</dbReference>
<dbReference type="Pfam" id="PF01253">
    <property type="entry name" value="SUI1"/>
    <property type="match status" value="1"/>
</dbReference>
<dbReference type="InterPro" id="IPR041366">
    <property type="entry name" value="Pre-PUA"/>
</dbReference>
<dbReference type="EMBL" id="JANBPK010000762">
    <property type="protein sequence ID" value="KAJ2932731.1"/>
    <property type="molecule type" value="Genomic_DNA"/>
</dbReference>
<dbReference type="Pfam" id="PF17832">
    <property type="entry name" value="Pre-PUA"/>
    <property type="match status" value="1"/>
</dbReference>
<dbReference type="CDD" id="cd11610">
    <property type="entry name" value="eIF2D_N"/>
    <property type="match status" value="1"/>
</dbReference>
<evidence type="ECO:0000313" key="7">
    <source>
        <dbReference type="Proteomes" id="UP001140091"/>
    </source>
</evidence>
<protein>
    <recommendedName>
        <fullName evidence="8">Eukaryotic translation initiation factor SUI1 family protein</fullName>
    </recommendedName>
</protein>
<dbReference type="AlphaFoldDB" id="A0A9W8JD88"/>
<reference evidence="6" key="1">
    <citation type="submission" date="2022-06" db="EMBL/GenBank/DDBJ databases">
        <title>Genome Sequence of Candolleomyces eurysporus.</title>
        <authorList>
            <person name="Buettner E."/>
        </authorList>
    </citation>
    <scope>NUCLEOTIDE SEQUENCE</scope>
    <source>
        <strain evidence="6">VTCC 930004</strain>
    </source>
</reference>
<dbReference type="InterPro" id="IPR057429">
    <property type="entry name" value="WH_eIF2D"/>
</dbReference>
<dbReference type="Pfam" id="PF26291">
    <property type="entry name" value="SWIB_eIF2D"/>
    <property type="match status" value="1"/>
</dbReference>
<dbReference type="OrthoDB" id="199771at2759"/>
<evidence type="ECO:0000259" key="4">
    <source>
        <dbReference type="PROSITE" id="PS50296"/>
    </source>
</evidence>
<dbReference type="InterPro" id="IPR036877">
    <property type="entry name" value="SUI1_dom_sf"/>
</dbReference>
<dbReference type="SUPFAM" id="SSF47592">
    <property type="entry name" value="SWIB/MDM2 domain"/>
    <property type="match status" value="1"/>
</dbReference>
<dbReference type="SUPFAM" id="SSF88697">
    <property type="entry name" value="PUA domain-like"/>
    <property type="match status" value="1"/>
</dbReference>
<dbReference type="InterPro" id="IPR036885">
    <property type="entry name" value="SWIB_MDM2_dom_sf"/>
</dbReference>
<feature type="domain" description="DM2" evidence="5">
    <location>
        <begin position="406"/>
        <end position="501"/>
    </location>
</feature>
<dbReference type="Gene3D" id="3.10.400.20">
    <property type="match status" value="1"/>
</dbReference>
<keyword evidence="7" id="KW-1185">Reference proteome</keyword>
<evidence type="ECO:0008006" key="8">
    <source>
        <dbReference type="Google" id="ProtNLM"/>
    </source>
</evidence>
<dbReference type="InterPro" id="IPR015947">
    <property type="entry name" value="PUA-like_sf"/>
</dbReference>
<sequence length="615" mass="66576">MFKKPLSSLKTSSALRSSDRRKLKQRVTSAFNLSPEDGDLLVPDGIESVKFGTHLEEPGVAYLSSEGDPLWFTIGKGSDELIPTVYTLWKKDDLLPFLSTPAAVIPILTGGADLMIPGVVHHTPSLAEGTLVSVRQYSRKDDKAYLSVPLAVGQMALPSDQLTSGGKEKGKAVLMTHVWKDYLWDMGSKPDVPDDKAVQIGGQIAESSQDEPSSESQAAATPPPPSEIDEQEPQALTSDAVVSYTPQEISELLQKSLLQAITGPLASAPASTYPIPATQFYSNYILPSRPAFPTFVLRPSSSPSGDDESHIDPQAISIKTSTHKSLTAFLKASEKLGLMTVKQPQKHSQQTDLLIMSVNAKHPLAQGHVSFPTVRDIEAKAAKKAAREEKERLAAEGSSQELEIRELWKPHLVTVDLFKGLGGNPSGLYTPTEIRSLVFDYVTAQDLINKRDKSYINLDELFNACLAAKSGGKSKGKGQETGSELPEFIKRDDLVKRVMAKMQAWYEIRAPGKDPAPKKGQLKPIQVVMKIRQGRKASTMITGFEPFLVDAEEMAEDLRKSCAGATGISPAAGKPAGSGMEVLVQGKQAPAVVEYLTGKGIPKRWIEVSDLAGKK</sequence>
<dbReference type="PROSITE" id="PS50890">
    <property type="entry name" value="PUA"/>
    <property type="match status" value="1"/>
</dbReference>
<accession>A0A9W8JD88</accession>
<comment type="similarity">
    <text evidence="1">Belongs to the eIF2D family.</text>
</comment>
<dbReference type="InterPro" id="IPR048247">
    <property type="entry name" value="eIF2D_N"/>
</dbReference>
<feature type="domain" description="SUI1" evidence="4">
    <location>
        <begin position="525"/>
        <end position="600"/>
    </location>
</feature>
<dbReference type="GO" id="GO:0001731">
    <property type="term" value="P:formation of translation preinitiation complex"/>
    <property type="evidence" value="ECO:0007669"/>
    <property type="project" value="InterPro"/>
</dbReference>
<dbReference type="SUPFAM" id="SSF55159">
    <property type="entry name" value="eIF1-like"/>
    <property type="match status" value="1"/>
</dbReference>
<evidence type="ECO:0000256" key="3">
    <source>
        <dbReference type="SAM" id="MobiDB-lite"/>
    </source>
</evidence>
<dbReference type="FunFam" id="3.30.780.10:FF:000008">
    <property type="entry name" value="eukaryotic translation initiation factor 2D"/>
    <property type="match status" value="1"/>
</dbReference>
<evidence type="ECO:0000256" key="2">
    <source>
        <dbReference type="ARBA" id="ARBA00022490"/>
    </source>
</evidence>
<dbReference type="Pfam" id="PF26292">
    <property type="entry name" value="PUA_elF2D"/>
    <property type="match status" value="1"/>
</dbReference>
<dbReference type="InterPro" id="IPR048248">
    <property type="entry name" value="PUA_eIF2d-like"/>
</dbReference>
<feature type="non-terminal residue" evidence="6">
    <location>
        <position position="1"/>
    </location>
</feature>
<evidence type="ECO:0000259" key="5">
    <source>
        <dbReference type="PROSITE" id="PS51925"/>
    </source>
</evidence>
<feature type="region of interest" description="Disordered" evidence="3">
    <location>
        <begin position="1"/>
        <end position="21"/>
    </location>
</feature>
<dbReference type="InterPro" id="IPR001950">
    <property type="entry name" value="SUI1"/>
</dbReference>
<dbReference type="PROSITE" id="PS51925">
    <property type="entry name" value="SWIB_MDM2"/>
    <property type="match status" value="1"/>
</dbReference>
<keyword evidence="2" id="KW-0963">Cytoplasm</keyword>
<feature type="region of interest" description="Disordered" evidence="3">
    <location>
        <begin position="204"/>
        <end position="235"/>
    </location>
</feature>
<dbReference type="Pfam" id="PF25304">
    <property type="entry name" value="WHD_eIF2D"/>
    <property type="match status" value="1"/>
</dbReference>
<evidence type="ECO:0000313" key="6">
    <source>
        <dbReference type="EMBL" id="KAJ2932731.1"/>
    </source>
</evidence>
<dbReference type="PANTHER" id="PTHR12217">
    <property type="entry name" value="EUKARYOTIC TRANSLATION INITIATION FACTOR 2D"/>
    <property type="match status" value="1"/>
</dbReference>
<dbReference type="Proteomes" id="UP001140091">
    <property type="component" value="Unassembled WGS sequence"/>
</dbReference>
<proteinExistence type="inferred from homology"/>
<organism evidence="6 7">
    <name type="scientific">Candolleomyces eurysporus</name>
    <dbReference type="NCBI Taxonomy" id="2828524"/>
    <lineage>
        <taxon>Eukaryota</taxon>
        <taxon>Fungi</taxon>
        <taxon>Dikarya</taxon>
        <taxon>Basidiomycota</taxon>
        <taxon>Agaricomycotina</taxon>
        <taxon>Agaricomycetes</taxon>
        <taxon>Agaricomycetidae</taxon>
        <taxon>Agaricales</taxon>
        <taxon>Agaricineae</taxon>
        <taxon>Psathyrellaceae</taxon>
        <taxon>Candolleomyces</taxon>
    </lineage>
</organism>
<dbReference type="InterPro" id="IPR039759">
    <property type="entry name" value="eIF2D_SUI1"/>
</dbReference>
<dbReference type="CDD" id="cd21156">
    <property type="entry name" value="PUA_eIF2d-like"/>
    <property type="match status" value="1"/>
</dbReference>
<dbReference type="InterPro" id="IPR003121">
    <property type="entry name" value="SWIB_MDM2_domain"/>
</dbReference>
<dbReference type="CDD" id="cd11608">
    <property type="entry name" value="eIF2D_C"/>
    <property type="match status" value="1"/>
</dbReference>
<gene>
    <name evidence="6" type="ORF">H1R20_g4362</name>
</gene>
<dbReference type="Gene3D" id="3.30.780.10">
    <property type="entry name" value="SUI1-like domain"/>
    <property type="match status" value="1"/>
</dbReference>
<name>A0A9W8JD88_9AGAR</name>
<evidence type="ECO:0000256" key="1">
    <source>
        <dbReference type="ARBA" id="ARBA00010359"/>
    </source>
</evidence>
<feature type="compositionally biased region" description="Low complexity" evidence="3">
    <location>
        <begin position="1"/>
        <end position="16"/>
    </location>
</feature>
<dbReference type="InterPro" id="IPR058886">
    <property type="entry name" value="SWIB_eIF2D"/>
</dbReference>
<dbReference type="PANTHER" id="PTHR12217:SF4">
    <property type="entry name" value="EUKARYOTIC TRANSLATION INITIATION FACTOR 2D"/>
    <property type="match status" value="1"/>
</dbReference>